<proteinExistence type="predicted"/>
<gene>
    <name evidence="2" type="ORF">L7E55_10530</name>
</gene>
<dbReference type="InterPro" id="IPR011990">
    <property type="entry name" value="TPR-like_helical_dom_sf"/>
</dbReference>
<evidence type="ECO:0000256" key="1">
    <source>
        <dbReference type="PROSITE-ProRule" id="PRU00339"/>
    </source>
</evidence>
<dbReference type="AlphaFoldDB" id="A0A9X4JUA2"/>
<dbReference type="PROSITE" id="PS50005">
    <property type="entry name" value="TPR"/>
    <property type="match status" value="1"/>
</dbReference>
<dbReference type="Gene3D" id="1.25.40.10">
    <property type="entry name" value="Tetratricopeptide repeat domain"/>
    <property type="match status" value="1"/>
</dbReference>
<sequence length="109" mass="12377">MDSATLRNQLEQVGILISEKNLDAAHKLLKKIIGAEPESPRAFNLLGVMHEKQGNFDAARRMYRVALTKEPAYYSAQNNLHRLVQMTLPISEPDLDIEIENDYLGENKL</sequence>
<dbReference type="Proteomes" id="UP001154312">
    <property type="component" value="Unassembled WGS sequence"/>
</dbReference>
<feature type="repeat" description="TPR" evidence="1">
    <location>
        <begin position="40"/>
        <end position="73"/>
    </location>
</feature>
<organism evidence="2 3">
    <name type="scientific">Pelotomaculum isophthalicicum JI</name>
    <dbReference type="NCBI Taxonomy" id="947010"/>
    <lineage>
        <taxon>Bacteria</taxon>
        <taxon>Bacillati</taxon>
        <taxon>Bacillota</taxon>
        <taxon>Clostridia</taxon>
        <taxon>Eubacteriales</taxon>
        <taxon>Desulfotomaculaceae</taxon>
        <taxon>Pelotomaculum</taxon>
    </lineage>
</organism>
<dbReference type="EMBL" id="JAKOAV010000018">
    <property type="protein sequence ID" value="MDF9408785.1"/>
    <property type="molecule type" value="Genomic_DNA"/>
</dbReference>
<comment type="caution">
    <text evidence="2">The sequence shown here is derived from an EMBL/GenBank/DDBJ whole genome shotgun (WGS) entry which is preliminary data.</text>
</comment>
<dbReference type="Pfam" id="PF14559">
    <property type="entry name" value="TPR_19"/>
    <property type="match status" value="1"/>
</dbReference>
<keyword evidence="3" id="KW-1185">Reference proteome</keyword>
<dbReference type="InterPro" id="IPR019734">
    <property type="entry name" value="TPR_rpt"/>
</dbReference>
<dbReference type="RefSeq" id="WP_277444175.1">
    <property type="nucleotide sequence ID" value="NZ_JAKOAV010000018.1"/>
</dbReference>
<accession>A0A9X4JUA2</accession>
<dbReference type="SUPFAM" id="SSF48452">
    <property type="entry name" value="TPR-like"/>
    <property type="match status" value="1"/>
</dbReference>
<evidence type="ECO:0000313" key="2">
    <source>
        <dbReference type="EMBL" id="MDF9408785.1"/>
    </source>
</evidence>
<dbReference type="SMART" id="SM00028">
    <property type="entry name" value="TPR"/>
    <property type="match status" value="1"/>
</dbReference>
<evidence type="ECO:0000313" key="3">
    <source>
        <dbReference type="Proteomes" id="UP001154312"/>
    </source>
</evidence>
<protein>
    <submittedName>
        <fullName evidence="2">Tetratricopeptide repeat protein</fullName>
    </submittedName>
</protein>
<name>A0A9X4JUA2_9FIRM</name>
<keyword evidence="1" id="KW-0802">TPR repeat</keyword>
<reference evidence="2" key="1">
    <citation type="submission" date="2022-02" db="EMBL/GenBank/DDBJ databases">
        <authorList>
            <person name="Leng L."/>
        </authorList>
    </citation>
    <scope>NUCLEOTIDE SEQUENCE</scope>
    <source>
        <strain evidence="2">JI</strain>
    </source>
</reference>